<dbReference type="Pfam" id="PF18984">
    <property type="entry name" value="DUF5717_N"/>
    <property type="match status" value="1"/>
</dbReference>
<reference evidence="3 4" key="1">
    <citation type="submission" date="2015-09" db="EMBL/GenBank/DDBJ databases">
        <authorList>
            <consortium name="Pathogen Informatics"/>
        </authorList>
    </citation>
    <scope>NUCLEOTIDE SEQUENCE [LARGE SCALE GENOMIC DNA]</scope>
    <source>
        <strain evidence="3 4">2789STDY5834841</strain>
    </source>
</reference>
<feature type="domain" description="DUF5717" evidence="2">
    <location>
        <begin position="1"/>
        <end position="746"/>
    </location>
</feature>
<dbReference type="InterPro" id="IPR043775">
    <property type="entry name" value="DUF5717_N"/>
</dbReference>
<accession>A0A173Z5T2</accession>
<evidence type="ECO:0000313" key="3">
    <source>
        <dbReference type="EMBL" id="CUN71584.1"/>
    </source>
</evidence>
<evidence type="ECO:0000259" key="1">
    <source>
        <dbReference type="Pfam" id="PF18983"/>
    </source>
</evidence>
<dbReference type="Proteomes" id="UP000095787">
    <property type="component" value="Unassembled WGS sequence"/>
</dbReference>
<dbReference type="EMBL" id="CYZO01000006">
    <property type="protein sequence ID" value="CUN71584.1"/>
    <property type="molecule type" value="Genomic_DNA"/>
</dbReference>
<dbReference type="AlphaFoldDB" id="A0A173Z5T2"/>
<dbReference type="InterPro" id="IPR043774">
    <property type="entry name" value="DUF5717_C"/>
</dbReference>
<dbReference type="RefSeq" id="WP_009242548.1">
    <property type="nucleotide sequence ID" value="NZ_AP028249.1"/>
</dbReference>
<gene>
    <name evidence="3" type="ORF">ERS852456_00631</name>
</gene>
<evidence type="ECO:0000313" key="4">
    <source>
        <dbReference type="Proteomes" id="UP000095787"/>
    </source>
</evidence>
<dbReference type="Pfam" id="PF18983">
    <property type="entry name" value="DUF5717"/>
    <property type="match status" value="1"/>
</dbReference>
<feature type="domain" description="DUF5717" evidence="1">
    <location>
        <begin position="795"/>
        <end position="1094"/>
    </location>
</feature>
<dbReference type="GeneID" id="97328481"/>
<proteinExistence type="predicted"/>
<organism evidence="3 4">
    <name type="scientific">[Ruminococcus] torques</name>
    <dbReference type="NCBI Taxonomy" id="33039"/>
    <lineage>
        <taxon>Bacteria</taxon>
        <taxon>Bacillati</taxon>
        <taxon>Bacillota</taxon>
        <taxon>Clostridia</taxon>
        <taxon>Lachnospirales</taxon>
        <taxon>Lachnospiraceae</taxon>
        <taxon>Mediterraneibacter</taxon>
    </lineage>
</organism>
<name>A0A173Z5T2_9FIRM</name>
<sequence length="1099" mass="130222">MKNKIKRFAKGDFHIPQPEIIFPETHIVMRVGEGEKYRGSFSLKNQGEGTIRGLVYPSSYRVQCDEQGFDGNPVNIYYTYDGSGLMPGHVEHGKFTIVCNGGEYDVAFTAIIEKPYVMTSYGKIQSLDDFKKLSFRDAAEAVKLFRSRDFYEILKYEDKRIQALYENMRKWELDQQALEEFLVGCKQKEKIFLTLEEESRAFMSLSEARKETFTIRKNTWGYLEIDVHTEGEFLSVEHTRVTTEEFIGNSYRLEYFLNVEALHPGSNFGRIILESPYETLTYEVVVEKDISRDEDYRANDREFAGIVKNYLKYESGKLELNEWVEEAIRRISHLREVDDRNEFYLLAHAHICLIGKRLEEAKWLLESYNYNRFAIGKDVELSSYYLYLTTLLSNDTIGQRKVAEELSKSFMKHPDSWKILCMLVEVDSEYKIYSERLRALEKQFYDEKSHSVWFYLQAFKCYREKSSSLKKLGMFEVRVLLFAVKHKLMTRELALYTANLASQMKVFDKQLYAVLVGSYKMYKESMILTAICTLLIKGNCVESCYFQWYEKAVEAELKIAQLYEYYMASVVPADFHKALPRSVYLYFMHGNSLDYHKCAFLYSNLITYEDESSEIYAHYRDEMEAFAWNQLDRRNVDEQLRIIYKRFVVEASMNPERVKALYDVCHAYRITTKVPNMKFIHVIADDGTITQKSPYTENGARVFLYAKTDRLVWESKDGRHYTDSIPYESQRLFYELRYMDMCRKYINGLRRTREEEEVQELTTEIVRENGVENYEEDELLGLCSKTIRENNYENDDFLTYVCFELFKKGQYDKVILTYLASYYCGATSDMKMLWREARDYEVHTHKLAERILTQMLFSEELFQEAQVFEQYYAEGAYFRLQQAYLVYMSREYVVEERKISRSVIDIICREYEKGEDTIDICKVAVLKYYSTREYSPQTRKTLKKFLQELCGKQIYFPFFLSYEKDWLIELQLWDKTLIEYKGQKGSRVMLYYSLQKGGEESSDYSTEVLTPMYENIYVKKFVLFANEKLKYYFKETIDGNSYRSDKELCVRETVQGEPGRYGRLNDILIEKNESERKKKIQAYAREDAAAAQIFTKEQA</sequence>
<protein>
    <submittedName>
        <fullName evidence="3">Uncharacterized protein</fullName>
    </submittedName>
</protein>
<evidence type="ECO:0000259" key="2">
    <source>
        <dbReference type="Pfam" id="PF18984"/>
    </source>
</evidence>